<reference evidence="2 3" key="1">
    <citation type="submission" date="2017-12" db="EMBL/GenBank/DDBJ databases">
        <title>High-resolution comparative analysis of great ape genomes.</title>
        <authorList>
            <person name="Pollen A."/>
            <person name="Hastie A."/>
            <person name="Hormozdiari F."/>
            <person name="Dougherty M."/>
            <person name="Liu R."/>
            <person name="Chaisson M."/>
            <person name="Hoppe E."/>
            <person name="Hill C."/>
            <person name="Pang A."/>
            <person name="Hillier L."/>
            <person name="Baker C."/>
            <person name="Armstrong J."/>
            <person name="Shendure J."/>
            <person name="Paten B."/>
            <person name="Wilson R."/>
            <person name="Chao H."/>
            <person name="Schneider V."/>
            <person name="Ventura M."/>
            <person name="Kronenberg Z."/>
            <person name="Murali S."/>
            <person name="Gordon D."/>
            <person name="Cantsilieris S."/>
            <person name="Munson K."/>
            <person name="Nelson B."/>
            <person name="Raja A."/>
            <person name="Underwood J."/>
            <person name="Diekhans M."/>
            <person name="Fiddes I."/>
            <person name="Haussler D."/>
            <person name="Eichler E."/>
        </authorList>
    </citation>
    <scope>NUCLEOTIDE SEQUENCE [LARGE SCALE GENOMIC DNA]</scope>
    <source>
        <strain evidence="2">Yerkes chimp pedigree #C0471</strain>
    </source>
</reference>
<feature type="compositionally biased region" description="Basic and acidic residues" evidence="1">
    <location>
        <begin position="1"/>
        <end position="11"/>
    </location>
</feature>
<sequence>MSSAIERKSLDPSESLKGSQVRCPVWPKTISDPRCWSHSGEAVPDAWPSLQGTSG</sequence>
<evidence type="ECO:0000313" key="3">
    <source>
        <dbReference type="Proteomes" id="UP000236370"/>
    </source>
</evidence>
<protein>
    <submittedName>
        <fullName evidence="2">LMO2 isoform 5</fullName>
    </submittedName>
</protein>
<dbReference type="AlphaFoldDB" id="A0A2J8P3U2"/>
<proteinExistence type="predicted"/>
<comment type="caution">
    <text evidence="2">The sequence shown here is derived from an EMBL/GenBank/DDBJ whole genome shotgun (WGS) entry which is preliminary data.</text>
</comment>
<accession>A0A2J8P3U2</accession>
<evidence type="ECO:0000256" key="1">
    <source>
        <dbReference type="SAM" id="MobiDB-lite"/>
    </source>
</evidence>
<gene>
    <name evidence="2" type="ORF">CK820_G0005430</name>
</gene>
<dbReference type="Proteomes" id="UP000236370">
    <property type="component" value="Unassembled WGS sequence"/>
</dbReference>
<dbReference type="EMBL" id="NBAG03000219">
    <property type="protein sequence ID" value="PNI78695.1"/>
    <property type="molecule type" value="Genomic_DNA"/>
</dbReference>
<feature type="region of interest" description="Disordered" evidence="1">
    <location>
        <begin position="34"/>
        <end position="55"/>
    </location>
</feature>
<name>A0A2J8P3U2_PANTR</name>
<feature type="region of interest" description="Disordered" evidence="1">
    <location>
        <begin position="1"/>
        <end position="22"/>
    </location>
</feature>
<evidence type="ECO:0000313" key="2">
    <source>
        <dbReference type="EMBL" id="PNI78695.1"/>
    </source>
</evidence>
<organism evidence="2 3">
    <name type="scientific">Pan troglodytes</name>
    <name type="common">Chimpanzee</name>
    <dbReference type="NCBI Taxonomy" id="9598"/>
    <lineage>
        <taxon>Eukaryota</taxon>
        <taxon>Metazoa</taxon>
        <taxon>Chordata</taxon>
        <taxon>Craniata</taxon>
        <taxon>Vertebrata</taxon>
        <taxon>Euteleostomi</taxon>
        <taxon>Mammalia</taxon>
        <taxon>Eutheria</taxon>
        <taxon>Euarchontoglires</taxon>
        <taxon>Primates</taxon>
        <taxon>Haplorrhini</taxon>
        <taxon>Catarrhini</taxon>
        <taxon>Hominidae</taxon>
        <taxon>Pan</taxon>
    </lineage>
</organism>